<feature type="region of interest" description="Disordered" evidence="6">
    <location>
        <begin position="1"/>
        <end position="76"/>
    </location>
</feature>
<dbReference type="PANTHER" id="PTHR45948:SF2">
    <property type="entry name" value="DUAL SPECIFICITY PROTEIN PHOSPHATASE"/>
    <property type="match status" value="1"/>
</dbReference>
<dbReference type="PANTHER" id="PTHR45948">
    <property type="entry name" value="DUAL SPECIFICITY PROTEIN PHOSPHATASE DDB_G0269404-RELATED"/>
    <property type="match status" value="1"/>
</dbReference>
<dbReference type="InterPro" id="IPR029021">
    <property type="entry name" value="Prot-tyrosine_phosphatase-like"/>
</dbReference>
<comment type="caution">
    <text evidence="9">The sequence shown here is derived from an EMBL/GenBank/DDBJ whole genome shotgun (WGS) entry which is preliminary data.</text>
</comment>
<feature type="compositionally biased region" description="Basic and acidic residues" evidence="6">
    <location>
        <begin position="50"/>
        <end position="60"/>
    </location>
</feature>
<feature type="domain" description="Tyrosine specific protein phosphatases" evidence="8">
    <location>
        <begin position="246"/>
        <end position="299"/>
    </location>
</feature>
<gene>
    <name evidence="9" type="ORF">C1SCF055_LOCUS24991</name>
</gene>
<dbReference type="Pfam" id="PF00782">
    <property type="entry name" value="DSPc"/>
    <property type="match status" value="1"/>
</dbReference>
<dbReference type="EMBL" id="CAMXCT020002530">
    <property type="protein sequence ID" value="CAL1152091.1"/>
    <property type="molecule type" value="Genomic_DNA"/>
</dbReference>
<dbReference type="CDD" id="cd14498">
    <property type="entry name" value="DSP"/>
    <property type="match status" value="1"/>
</dbReference>
<keyword evidence="3" id="KW-0904">Protein phosphatase</keyword>
<dbReference type="SMART" id="SM00195">
    <property type="entry name" value="DSPc"/>
    <property type="match status" value="1"/>
</dbReference>
<evidence type="ECO:0000259" key="8">
    <source>
        <dbReference type="PROSITE" id="PS50056"/>
    </source>
</evidence>
<feature type="compositionally biased region" description="Basic and acidic residues" evidence="6">
    <location>
        <begin position="27"/>
        <end position="38"/>
    </location>
</feature>
<evidence type="ECO:0000256" key="3">
    <source>
        <dbReference type="ARBA" id="ARBA00022912"/>
    </source>
</evidence>
<dbReference type="InterPro" id="IPR000340">
    <property type="entry name" value="Dual-sp_phosphatase_cat-dom"/>
</dbReference>
<evidence type="ECO:0000256" key="6">
    <source>
        <dbReference type="SAM" id="MobiDB-lite"/>
    </source>
</evidence>
<feature type="domain" description="Tyrosine-protein phosphatase" evidence="7">
    <location>
        <begin position="172"/>
        <end position="320"/>
    </location>
</feature>
<sequence>MGHGYHGPSALCNVGRRSLTPALPPRPESEYPKERRSSDAAAVSQILDTRAAKLTEDSGKARARPSRPWRKSQDEVRSEVEAAEKILLEGAASAAAAGIDAKALRAFFLAQDTLEGSSIKGQQREEVQIALDHLRQAATNAAIPEETNGALQAALKALSSAGLQVCTSHPRQDVCHQVLPALLLGGWAALGKDCGELRKRHVTHVVSIISADQRRLPEFIRGHLHIHSFDSEDAAQKLGERFPEICRFIDAARNEPRGVVYVHCGAGISRAPTATASYVMWKFGVPAAVAIRLIRAARPCIRPNVGFARELRQWEQRMHDVEGYASGAGSLRIG</sequence>
<keyword evidence="11" id="KW-1185">Reference proteome</keyword>
<dbReference type="EMBL" id="CAMXCT030002530">
    <property type="protein sequence ID" value="CAL4786028.1"/>
    <property type="molecule type" value="Genomic_DNA"/>
</dbReference>
<dbReference type="SUPFAM" id="SSF52799">
    <property type="entry name" value="(Phosphotyrosine protein) phosphatases II"/>
    <property type="match status" value="1"/>
</dbReference>
<evidence type="ECO:0000256" key="5">
    <source>
        <dbReference type="ARBA" id="ARBA00048336"/>
    </source>
</evidence>
<evidence type="ECO:0000313" key="10">
    <source>
        <dbReference type="EMBL" id="CAL4786028.1"/>
    </source>
</evidence>
<feature type="compositionally biased region" description="Basic residues" evidence="6">
    <location>
        <begin position="61"/>
        <end position="70"/>
    </location>
</feature>
<dbReference type="PROSITE" id="PS50056">
    <property type="entry name" value="TYR_PHOSPHATASE_2"/>
    <property type="match status" value="1"/>
</dbReference>
<comment type="catalytic activity">
    <reaction evidence="5">
        <text>O-phospho-L-threonyl-[protein] + H2O = L-threonyl-[protein] + phosphate</text>
        <dbReference type="Rhea" id="RHEA:47004"/>
        <dbReference type="Rhea" id="RHEA-COMP:11060"/>
        <dbReference type="Rhea" id="RHEA-COMP:11605"/>
        <dbReference type="ChEBI" id="CHEBI:15377"/>
        <dbReference type="ChEBI" id="CHEBI:30013"/>
        <dbReference type="ChEBI" id="CHEBI:43474"/>
        <dbReference type="ChEBI" id="CHEBI:61977"/>
        <dbReference type="EC" id="3.1.3.16"/>
    </reaction>
</comment>
<dbReference type="OrthoDB" id="10252009at2759"/>
<name>A0A9P1CWL8_9DINO</name>
<dbReference type="PROSITE" id="PS50054">
    <property type="entry name" value="TYR_PHOSPHATASE_DUAL"/>
    <property type="match status" value="1"/>
</dbReference>
<dbReference type="GO" id="GO:0004722">
    <property type="term" value="F:protein serine/threonine phosphatase activity"/>
    <property type="evidence" value="ECO:0007669"/>
    <property type="project" value="UniProtKB-EC"/>
</dbReference>
<dbReference type="AlphaFoldDB" id="A0A9P1CWL8"/>
<proteinExistence type="inferred from homology"/>
<evidence type="ECO:0000313" key="11">
    <source>
        <dbReference type="Proteomes" id="UP001152797"/>
    </source>
</evidence>
<evidence type="ECO:0000259" key="7">
    <source>
        <dbReference type="PROSITE" id="PS50054"/>
    </source>
</evidence>
<evidence type="ECO:0000256" key="1">
    <source>
        <dbReference type="ARBA" id="ARBA00008601"/>
    </source>
</evidence>
<accession>A0A9P1CWL8</accession>
<protein>
    <submittedName>
        <fullName evidence="10">Probable dual specificity protein phosphatase DDB_G0269404</fullName>
    </submittedName>
</protein>
<dbReference type="GO" id="GO:0005829">
    <property type="term" value="C:cytosol"/>
    <property type="evidence" value="ECO:0007669"/>
    <property type="project" value="TreeGrafter"/>
</dbReference>
<dbReference type="InterPro" id="IPR000387">
    <property type="entry name" value="Tyr_Pase_dom"/>
</dbReference>
<reference evidence="10 11" key="2">
    <citation type="submission" date="2024-05" db="EMBL/GenBank/DDBJ databases">
        <authorList>
            <person name="Chen Y."/>
            <person name="Shah S."/>
            <person name="Dougan E. K."/>
            <person name="Thang M."/>
            <person name="Chan C."/>
        </authorList>
    </citation>
    <scope>NUCLEOTIDE SEQUENCE [LARGE SCALE GENOMIC DNA]</scope>
</reference>
<reference evidence="9" key="1">
    <citation type="submission" date="2022-10" db="EMBL/GenBank/DDBJ databases">
        <authorList>
            <person name="Chen Y."/>
            <person name="Dougan E. K."/>
            <person name="Chan C."/>
            <person name="Rhodes N."/>
            <person name="Thang M."/>
        </authorList>
    </citation>
    <scope>NUCLEOTIDE SEQUENCE</scope>
</reference>
<comment type="similarity">
    <text evidence="1">Belongs to the protein-tyrosine phosphatase family. Non-receptor class dual specificity subfamily.</text>
</comment>
<dbReference type="Proteomes" id="UP001152797">
    <property type="component" value="Unassembled WGS sequence"/>
</dbReference>
<evidence type="ECO:0000313" key="9">
    <source>
        <dbReference type="EMBL" id="CAI3998716.1"/>
    </source>
</evidence>
<comment type="catalytic activity">
    <reaction evidence="4">
        <text>O-phospho-L-seryl-[protein] + H2O = L-seryl-[protein] + phosphate</text>
        <dbReference type="Rhea" id="RHEA:20629"/>
        <dbReference type="Rhea" id="RHEA-COMP:9863"/>
        <dbReference type="Rhea" id="RHEA-COMP:11604"/>
        <dbReference type="ChEBI" id="CHEBI:15377"/>
        <dbReference type="ChEBI" id="CHEBI:29999"/>
        <dbReference type="ChEBI" id="CHEBI:43474"/>
        <dbReference type="ChEBI" id="CHEBI:83421"/>
        <dbReference type="EC" id="3.1.3.16"/>
    </reaction>
</comment>
<dbReference type="EMBL" id="CAMXCT010002530">
    <property type="protein sequence ID" value="CAI3998716.1"/>
    <property type="molecule type" value="Genomic_DNA"/>
</dbReference>
<keyword evidence="2" id="KW-0378">Hydrolase</keyword>
<dbReference type="GO" id="GO:0004725">
    <property type="term" value="F:protein tyrosine phosphatase activity"/>
    <property type="evidence" value="ECO:0007669"/>
    <property type="project" value="TreeGrafter"/>
</dbReference>
<organism evidence="9">
    <name type="scientific">Cladocopium goreaui</name>
    <dbReference type="NCBI Taxonomy" id="2562237"/>
    <lineage>
        <taxon>Eukaryota</taxon>
        <taxon>Sar</taxon>
        <taxon>Alveolata</taxon>
        <taxon>Dinophyceae</taxon>
        <taxon>Suessiales</taxon>
        <taxon>Symbiodiniaceae</taxon>
        <taxon>Cladocopium</taxon>
    </lineage>
</organism>
<evidence type="ECO:0000256" key="2">
    <source>
        <dbReference type="ARBA" id="ARBA00022801"/>
    </source>
</evidence>
<dbReference type="GO" id="GO:0007165">
    <property type="term" value="P:signal transduction"/>
    <property type="evidence" value="ECO:0007669"/>
    <property type="project" value="TreeGrafter"/>
</dbReference>
<evidence type="ECO:0000256" key="4">
    <source>
        <dbReference type="ARBA" id="ARBA00047761"/>
    </source>
</evidence>
<dbReference type="Gene3D" id="3.90.190.10">
    <property type="entry name" value="Protein tyrosine phosphatase superfamily"/>
    <property type="match status" value="1"/>
</dbReference>
<dbReference type="InterPro" id="IPR020422">
    <property type="entry name" value="TYR_PHOSPHATASE_DUAL_dom"/>
</dbReference>